<protein>
    <submittedName>
        <fullName evidence="1">Uncharacterized protein</fullName>
    </submittedName>
</protein>
<name>A0A6H5GSA6_9HEMI</name>
<reference evidence="1 2" key="1">
    <citation type="submission" date="2020-02" db="EMBL/GenBank/DDBJ databases">
        <authorList>
            <person name="Ferguson B K."/>
        </authorList>
    </citation>
    <scope>NUCLEOTIDE SEQUENCE [LARGE SCALE GENOMIC DNA]</scope>
</reference>
<dbReference type="AlphaFoldDB" id="A0A6H5GSA6"/>
<gene>
    <name evidence="1" type="ORF">NTEN_LOCUS9926</name>
</gene>
<accession>A0A6H5GSA6</accession>
<organism evidence="1 2">
    <name type="scientific">Nesidiocoris tenuis</name>
    <dbReference type="NCBI Taxonomy" id="355587"/>
    <lineage>
        <taxon>Eukaryota</taxon>
        <taxon>Metazoa</taxon>
        <taxon>Ecdysozoa</taxon>
        <taxon>Arthropoda</taxon>
        <taxon>Hexapoda</taxon>
        <taxon>Insecta</taxon>
        <taxon>Pterygota</taxon>
        <taxon>Neoptera</taxon>
        <taxon>Paraneoptera</taxon>
        <taxon>Hemiptera</taxon>
        <taxon>Heteroptera</taxon>
        <taxon>Panheteroptera</taxon>
        <taxon>Cimicomorpha</taxon>
        <taxon>Miridae</taxon>
        <taxon>Dicyphina</taxon>
        <taxon>Nesidiocoris</taxon>
    </lineage>
</organism>
<dbReference type="EMBL" id="CADCXU010014989">
    <property type="protein sequence ID" value="CAB0004449.1"/>
    <property type="molecule type" value="Genomic_DNA"/>
</dbReference>
<keyword evidence="2" id="KW-1185">Reference proteome</keyword>
<dbReference type="Proteomes" id="UP000479000">
    <property type="component" value="Unassembled WGS sequence"/>
</dbReference>
<evidence type="ECO:0000313" key="1">
    <source>
        <dbReference type="EMBL" id="CAB0004449.1"/>
    </source>
</evidence>
<sequence>MTNKTSNRNKGDEVDYLCSSLFPDKDYITRSIVDGNVGYEEPTTVQTVQTIEDGEIKKVKLTVDVQLRTLKLELKLELKQKLKLKISLKLKLCLILNLKLKLKPKLTFKLHQKLKLKISLKLKLSRSPYETSPLKSRKIKCIKKRNNVPTVENTKIFNQFRDRLKTDNGWNEKKPLISSGNVTSAPLIEDFIVLLRLNFCFE</sequence>
<evidence type="ECO:0000313" key="2">
    <source>
        <dbReference type="Proteomes" id="UP000479000"/>
    </source>
</evidence>
<proteinExistence type="predicted"/>